<dbReference type="GO" id="GO:0015833">
    <property type="term" value="P:peptide transport"/>
    <property type="evidence" value="ECO:0007669"/>
    <property type="project" value="InterPro"/>
</dbReference>
<evidence type="ECO:0000313" key="7">
    <source>
        <dbReference type="Proteomes" id="UP000319769"/>
    </source>
</evidence>
<dbReference type="InterPro" id="IPR027417">
    <property type="entry name" value="P-loop_NTPase"/>
</dbReference>
<dbReference type="InterPro" id="IPR013563">
    <property type="entry name" value="Oligopep_ABC_C"/>
</dbReference>
<feature type="domain" description="ABC transporter" evidence="5">
    <location>
        <begin position="6"/>
        <end position="242"/>
    </location>
</feature>
<evidence type="ECO:0000256" key="3">
    <source>
        <dbReference type="ARBA" id="ARBA00022741"/>
    </source>
</evidence>
<dbReference type="PROSITE" id="PS50893">
    <property type="entry name" value="ABC_TRANSPORTER_2"/>
    <property type="match status" value="1"/>
</dbReference>
<dbReference type="SMART" id="SM00382">
    <property type="entry name" value="AAA"/>
    <property type="match status" value="1"/>
</dbReference>
<keyword evidence="4 6" id="KW-0067">ATP-binding</keyword>
<dbReference type="InterPro" id="IPR050319">
    <property type="entry name" value="ABC_transp_ATP-bind"/>
</dbReference>
<comment type="similarity">
    <text evidence="1">Belongs to the ABC transporter superfamily.</text>
</comment>
<organism evidence="6 7">
    <name type="scientific">Amycolatopsis acidicola</name>
    <dbReference type="NCBI Taxonomy" id="2596893"/>
    <lineage>
        <taxon>Bacteria</taxon>
        <taxon>Bacillati</taxon>
        <taxon>Actinomycetota</taxon>
        <taxon>Actinomycetes</taxon>
        <taxon>Pseudonocardiales</taxon>
        <taxon>Pseudonocardiaceae</taxon>
        <taxon>Amycolatopsis</taxon>
    </lineage>
</organism>
<name>A0A5N0VJF9_9PSEU</name>
<dbReference type="GO" id="GO:0055085">
    <property type="term" value="P:transmembrane transport"/>
    <property type="evidence" value="ECO:0007669"/>
    <property type="project" value="UniProtKB-ARBA"/>
</dbReference>
<keyword evidence="2" id="KW-0813">Transport</keyword>
<dbReference type="EMBL" id="VMNW02000005">
    <property type="protein sequence ID" value="KAA9165504.1"/>
    <property type="molecule type" value="Genomic_DNA"/>
</dbReference>
<keyword evidence="7" id="KW-1185">Reference proteome</keyword>
<dbReference type="AlphaFoldDB" id="A0A5N0VJF9"/>
<dbReference type="InterPro" id="IPR003439">
    <property type="entry name" value="ABC_transporter-like_ATP-bd"/>
</dbReference>
<accession>A0A5N0VJF9</accession>
<evidence type="ECO:0000256" key="1">
    <source>
        <dbReference type="ARBA" id="ARBA00005417"/>
    </source>
</evidence>
<dbReference type="PANTHER" id="PTHR43776:SF7">
    <property type="entry name" value="D,D-DIPEPTIDE TRANSPORT ATP-BINDING PROTEIN DDPF-RELATED"/>
    <property type="match status" value="1"/>
</dbReference>
<dbReference type="CDD" id="cd03257">
    <property type="entry name" value="ABC_NikE_OppD_transporters"/>
    <property type="match status" value="1"/>
</dbReference>
<protein>
    <submittedName>
        <fullName evidence="6">ABC transporter ATP-binding protein</fullName>
    </submittedName>
</protein>
<dbReference type="Proteomes" id="UP000319769">
    <property type="component" value="Unassembled WGS sequence"/>
</dbReference>
<dbReference type="SUPFAM" id="SSF52540">
    <property type="entry name" value="P-loop containing nucleoside triphosphate hydrolases"/>
    <property type="match status" value="1"/>
</dbReference>
<reference evidence="6" key="1">
    <citation type="submission" date="2019-09" db="EMBL/GenBank/DDBJ databases">
        <authorList>
            <person name="Teo W.F.A."/>
            <person name="Duangmal K."/>
        </authorList>
    </citation>
    <scope>NUCLEOTIDE SEQUENCE [LARGE SCALE GENOMIC DNA]</scope>
    <source>
        <strain evidence="6">K81G1</strain>
    </source>
</reference>
<keyword evidence="3" id="KW-0547">Nucleotide-binding</keyword>
<evidence type="ECO:0000259" key="5">
    <source>
        <dbReference type="PROSITE" id="PS50893"/>
    </source>
</evidence>
<sequence length="258" mass="27254">MSEYLLEARDLHIAYGAKHAVRGVSLGVGPGETLGVVGESGSGKSSLGRALAGLERPYAGAVVYDGTPLSPKLKLPKAVRLDLQMVFQDPASALNPRRRLGRAVAEAAAARSGKLPGRAELAGLFAHVGLNDSFLDRYPAQASGGQLQRVVLARALAVRPKVLIADEPVSALDVSVQAQVLNLLSDLRAELELSIVFVSHDIAVVRHLADRIAVLYQGELVETGDTEDLVTAPRHDYTRKLLAAVPDPDLVEPAALAS</sequence>
<dbReference type="PANTHER" id="PTHR43776">
    <property type="entry name" value="TRANSPORT ATP-BINDING PROTEIN"/>
    <property type="match status" value="1"/>
</dbReference>
<evidence type="ECO:0000256" key="2">
    <source>
        <dbReference type="ARBA" id="ARBA00022448"/>
    </source>
</evidence>
<dbReference type="Gene3D" id="3.40.50.300">
    <property type="entry name" value="P-loop containing nucleotide triphosphate hydrolases"/>
    <property type="match status" value="1"/>
</dbReference>
<dbReference type="GO" id="GO:0005524">
    <property type="term" value="F:ATP binding"/>
    <property type="evidence" value="ECO:0007669"/>
    <property type="project" value="UniProtKB-KW"/>
</dbReference>
<gene>
    <name evidence="6" type="ORF">FPZ12_005370</name>
</gene>
<dbReference type="Pfam" id="PF00005">
    <property type="entry name" value="ABC_tran"/>
    <property type="match status" value="1"/>
</dbReference>
<evidence type="ECO:0000313" key="6">
    <source>
        <dbReference type="EMBL" id="KAA9165504.1"/>
    </source>
</evidence>
<dbReference type="GO" id="GO:0016887">
    <property type="term" value="F:ATP hydrolysis activity"/>
    <property type="evidence" value="ECO:0007669"/>
    <property type="project" value="InterPro"/>
</dbReference>
<dbReference type="RefSeq" id="WP_144746182.1">
    <property type="nucleotide sequence ID" value="NZ_VMNW02000005.1"/>
</dbReference>
<proteinExistence type="inferred from homology"/>
<dbReference type="InterPro" id="IPR003593">
    <property type="entry name" value="AAA+_ATPase"/>
</dbReference>
<evidence type="ECO:0000256" key="4">
    <source>
        <dbReference type="ARBA" id="ARBA00022840"/>
    </source>
</evidence>
<dbReference type="Pfam" id="PF08352">
    <property type="entry name" value="oligo_HPY"/>
    <property type="match status" value="1"/>
</dbReference>
<comment type="caution">
    <text evidence="6">The sequence shown here is derived from an EMBL/GenBank/DDBJ whole genome shotgun (WGS) entry which is preliminary data.</text>
</comment>
<dbReference type="OrthoDB" id="8481147at2"/>